<reference evidence="7 8" key="1">
    <citation type="submission" date="2017-09" db="EMBL/GenBank/DDBJ databases">
        <title>Depth-based differentiation of microbial function through sediment-hosted aquifers and enrichment of novel symbionts in the deep terrestrial subsurface.</title>
        <authorList>
            <person name="Probst A.J."/>
            <person name="Ladd B."/>
            <person name="Jarett J.K."/>
            <person name="Geller-Mcgrath D.E."/>
            <person name="Sieber C.M."/>
            <person name="Emerson J.B."/>
            <person name="Anantharaman K."/>
            <person name="Thomas B.C."/>
            <person name="Malmstrom R."/>
            <person name="Stieglmeier M."/>
            <person name="Klingl A."/>
            <person name="Woyke T."/>
            <person name="Ryan C.M."/>
            <person name="Banfield J.F."/>
        </authorList>
    </citation>
    <scope>NUCLEOTIDE SEQUENCE [LARGE SCALE GENOMIC DNA]</scope>
    <source>
        <strain evidence="7">CG11_big_fil_rev_8_21_14_0_20_35_14</strain>
    </source>
</reference>
<accession>A0A2H0KNJ1</accession>
<keyword evidence="3" id="KW-0067">ATP-binding</keyword>
<dbReference type="Gene3D" id="3.30.260.10">
    <property type="entry name" value="TCP-1-like chaperonin intermediate domain"/>
    <property type="match status" value="1"/>
</dbReference>
<dbReference type="FunFam" id="3.50.7.10:FF:000001">
    <property type="entry name" value="60 kDa chaperonin"/>
    <property type="match status" value="1"/>
</dbReference>
<comment type="subcellular location">
    <subcellularLocation>
        <location evidence="3">Cytoplasm</location>
    </subcellularLocation>
</comment>
<dbReference type="InterPro" id="IPR027410">
    <property type="entry name" value="TCP-1-like_intermed_sf"/>
</dbReference>
<dbReference type="PRINTS" id="PR00298">
    <property type="entry name" value="CHAPERONIN60"/>
</dbReference>
<evidence type="ECO:0000256" key="2">
    <source>
        <dbReference type="ARBA" id="ARBA00023186"/>
    </source>
</evidence>
<comment type="similarity">
    <text evidence="1 3 4">Belongs to the chaperonin (HSP60) family.</text>
</comment>
<dbReference type="GO" id="GO:0005737">
    <property type="term" value="C:cytoplasm"/>
    <property type="evidence" value="ECO:0007669"/>
    <property type="project" value="UniProtKB-SubCell"/>
</dbReference>
<dbReference type="Gene3D" id="1.10.560.10">
    <property type="entry name" value="GroEL-like equatorial domain"/>
    <property type="match status" value="1"/>
</dbReference>
<dbReference type="NCBIfam" id="NF009489">
    <property type="entry name" value="PRK12851.1"/>
    <property type="match status" value="1"/>
</dbReference>
<dbReference type="NCBIfam" id="NF009488">
    <property type="entry name" value="PRK12850.1"/>
    <property type="match status" value="1"/>
</dbReference>
<dbReference type="HAMAP" id="MF_00600">
    <property type="entry name" value="CH60"/>
    <property type="match status" value="1"/>
</dbReference>
<dbReference type="GO" id="GO:0042026">
    <property type="term" value="P:protein refolding"/>
    <property type="evidence" value="ECO:0007669"/>
    <property type="project" value="UniProtKB-UniRule"/>
</dbReference>
<dbReference type="NCBIfam" id="TIGR02348">
    <property type="entry name" value="GroEL"/>
    <property type="match status" value="1"/>
</dbReference>
<organism evidence="7 8">
    <name type="scientific">Candidatus Roizmanbacteria bacterium CG11_big_fil_rev_8_21_14_0_20_35_14</name>
    <dbReference type="NCBI Taxonomy" id="1974855"/>
    <lineage>
        <taxon>Bacteria</taxon>
        <taxon>Candidatus Roizmaniibacteriota</taxon>
    </lineage>
</organism>
<dbReference type="GO" id="GO:0051082">
    <property type="term" value="F:unfolded protein binding"/>
    <property type="evidence" value="ECO:0007669"/>
    <property type="project" value="UniProtKB-UniRule"/>
</dbReference>
<evidence type="ECO:0000313" key="8">
    <source>
        <dbReference type="Proteomes" id="UP000229570"/>
    </source>
</evidence>
<dbReference type="NCBIfam" id="NF000592">
    <property type="entry name" value="PRK00013.1"/>
    <property type="match status" value="1"/>
</dbReference>
<dbReference type="GO" id="GO:0016853">
    <property type="term" value="F:isomerase activity"/>
    <property type="evidence" value="ECO:0007669"/>
    <property type="project" value="UniProtKB-KW"/>
</dbReference>
<dbReference type="AlphaFoldDB" id="A0A2H0KNJ1"/>
<keyword evidence="3" id="KW-0413">Isomerase</keyword>
<dbReference type="Gene3D" id="3.50.7.10">
    <property type="entry name" value="GroEL"/>
    <property type="match status" value="1"/>
</dbReference>
<dbReference type="SUPFAM" id="SSF48592">
    <property type="entry name" value="GroEL equatorial domain-like"/>
    <property type="match status" value="1"/>
</dbReference>
<dbReference type="NCBIfam" id="NF009487">
    <property type="entry name" value="PRK12849.1"/>
    <property type="match status" value="1"/>
</dbReference>
<feature type="binding site" evidence="3">
    <location>
        <begin position="480"/>
        <end position="482"/>
    </location>
    <ligand>
        <name>ATP</name>
        <dbReference type="ChEBI" id="CHEBI:30616"/>
    </ligand>
</feature>
<sequence length="553" mass="58388">MAKQIKYGAEARKKLLDGVNKLSEAVATTLGPKGRNVALDKKWGAPNVVHDGVTVAKEIELDDPFENMGAQLIKEAASKTADVAGDGTTTATVLAQSLVQEGLKMITAGANPMVMQRGLKKAGDFVVEELRKSRKQITLADAASVATISAGDPDLGKLIADALKAVGGKDGVVTVEEGKGLETTVDHKEGMQFDRGFASAYFATDTDKMVAEVKDAYILITDKKVTAVSDLLPFLEKFVKVSKNLVIIADEVEGEALATLVVNKLRGTFNALVVKAPGFGDRRKEMLEDIAILTGGTVISEDLGKKLDSVEVEDCGRADKVKSDKENTSIIGGKGKKGSIEARIVQIKRELSENTSEFDKEKLQERLAKLSGGVAIINVGAATEIEMKDKKERATDAVAATKAALEEGIVPGGAVALLNISQKMNSEKLGKVSADEKIAYDIVKKSLEAPFTKLVENAGVDPGQLLAKAREVSSEGMGFDVLVLGTVEEAKPIDMVKAGIIDPLKVVRTAVQNAISIAAMILTTEALITDKPEPKAPAMPSGGGMPDMGGMGY</sequence>
<feature type="compositionally biased region" description="Gly residues" evidence="6">
    <location>
        <begin position="541"/>
        <end position="553"/>
    </location>
</feature>
<evidence type="ECO:0000256" key="5">
    <source>
        <dbReference type="RuleBase" id="RU000419"/>
    </source>
</evidence>
<feature type="binding site" evidence="3">
    <location>
        <begin position="86"/>
        <end position="90"/>
    </location>
    <ligand>
        <name>ATP</name>
        <dbReference type="ChEBI" id="CHEBI:30616"/>
    </ligand>
</feature>
<dbReference type="EMBL" id="PCVL01000010">
    <property type="protein sequence ID" value="PIQ72837.1"/>
    <property type="molecule type" value="Genomic_DNA"/>
</dbReference>
<comment type="function">
    <text evidence="3 5">Together with its co-chaperonin GroES, plays an essential role in assisting protein folding. The GroEL-GroES system forms a nano-cage that allows encapsulation of the non-native substrate proteins and provides a physical environment optimized to promote and accelerate protein folding.</text>
</comment>
<keyword evidence="3" id="KW-0547">Nucleotide-binding</keyword>
<evidence type="ECO:0000256" key="1">
    <source>
        <dbReference type="ARBA" id="ARBA00006607"/>
    </source>
</evidence>
<dbReference type="InterPro" id="IPR027413">
    <property type="entry name" value="GROEL-like_equatorial_sf"/>
</dbReference>
<feature type="binding site" evidence="3">
    <location>
        <position position="502"/>
    </location>
    <ligand>
        <name>ATP</name>
        <dbReference type="ChEBI" id="CHEBI:30616"/>
    </ligand>
</feature>
<dbReference type="InterPro" id="IPR002423">
    <property type="entry name" value="Cpn60/GroEL/TCP-1"/>
</dbReference>
<dbReference type="Proteomes" id="UP000229570">
    <property type="component" value="Unassembled WGS sequence"/>
</dbReference>
<dbReference type="GO" id="GO:0005524">
    <property type="term" value="F:ATP binding"/>
    <property type="evidence" value="ECO:0007669"/>
    <property type="project" value="UniProtKB-UniRule"/>
</dbReference>
<dbReference type="InterPro" id="IPR027409">
    <property type="entry name" value="GroEL-like_apical_dom_sf"/>
</dbReference>
<dbReference type="SUPFAM" id="SSF54849">
    <property type="entry name" value="GroEL-intermediate domain like"/>
    <property type="match status" value="1"/>
</dbReference>
<comment type="subunit">
    <text evidence="3 5">Forms a cylinder of 14 subunits composed of two heptameric rings stacked back-to-back. Interacts with the co-chaperonin GroES.</text>
</comment>
<keyword evidence="3" id="KW-0963">Cytoplasm</keyword>
<dbReference type="CDD" id="cd03344">
    <property type="entry name" value="GroEL"/>
    <property type="match status" value="1"/>
</dbReference>
<evidence type="ECO:0000256" key="4">
    <source>
        <dbReference type="RuleBase" id="RU000418"/>
    </source>
</evidence>
<dbReference type="Pfam" id="PF00118">
    <property type="entry name" value="Cpn60_TCP1"/>
    <property type="match status" value="1"/>
</dbReference>
<comment type="caution">
    <text evidence="7">The sequence shown here is derived from an EMBL/GenBank/DDBJ whole genome shotgun (WGS) entry which is preliminary data.</text>
</comment>
<dbReference type="PANTHER" id="PTHR45633">
    <property type="entry name" value="60 KDA HEAT SHOCK PROTEIN, MITOCHONDRIAL"/>
    <property type="match status" value="1"/>
</dbReference>
<evidence type="ECO:0000313" key="7">
    <source>
        <dbReference type="EMBL" id="PIQ72837.1"/>
    </source>
</evidence>
<gene>
    <name evidence="3 7" type="primary">groL</name>
    <name evidence="3" type="synonym">groEL</name>
    <name evidence="7" type="ORF">COV86_00850</name>
</gene>
<name>A0A2H0KNJ1_9BACT</name>
<feature type="region of interest" description="Disordered" evidence="6">
    <location>
        <begin position="532"/>
        <end position="553"/>
    </location>
</feature>
<keyword evidence="2 3" id="KW-0143">Chaperone</keyword>
<feature type="binding site" evidence="3">
    <location>
        <begin position="29"/>
        <end position="32"/>
    </location>
    <ligand>
        <name>ATP</name>
        <dbReference type="ChEBI" id="CHEBI:30616"/>
    </ligand>
</feature>
<dbReference type="GO" id="GO:0140662">
    <property type="term" value="F:ATP-dependent protein folding chaperone"/>
    <property type="evidence" value="ECO:0007669"/>
    <property type="project" value="InterPro"/>
</dbReference>
<evidence type="ECO:0000256" key="3">
    <source>
        <dbReference type="HAMAP-Rule" id="MF_00600"/>
    </source>
</evidence>
<comment type="caution">
    <text evidence="3">Lacks conserved residue(s) required for the propagation of feature annotation.</text>
</comment>
<proteinExistence type="inferred from homology"/>
<protein>
    <recommendedName>
        <fullName evidence="3">Chaperonin GroEL</fullName>
        <ecNumber evidence="3">5.6.1.7</ecNumber>
    </recommendedName>
    <alternativeName>
        <fullName evidence="3">60 kDa chaperonin</fullName>
    </alternativeName>
    <alternativeName>
        <fullName evidence="3">Chaperonin-60</fullName>
        <shortName evidence="3">Cpn60</shortName>
    </alternativeName>
</protein>
<dbReference type="EC" id="5.6.1.7" evidence="3"/>
<dbReference type="SUPFAM" id="SSF52029">
    <property type="entry name" value="GroEL apical domain-like"/>
    <property type="match status" value="1"/>
</dbReference>
<evidence type="ECO:0000256" key="6">
    <source>
        <dbReference type="SAM" id="MobiDB-lite"/>
    </source>
</evidence>
<feature type="binding site" evidence="3">
    <location>
        <position position="413"/>
    </location>
    <ligand>
        <name>ATP</name>
        <dbReference type="ChEBI" id="CHEBI:30616"/>
    </ligand>
</feature>
<dbReference type="InterPro" id="IPR001844">
    <property type="entry name" value="Cpn60/GroEL"/>
</dbReference>